<evidence type="ECO:0000259" key="2">
    <source>
        <dbReference type="Pfam" id="PF01464"/>
    </source>
</evidence>
<dbReference type="CDD" id="cd00254">
    <property type="entry name" value="LT-like"/>
    <property type="match status" value="1"/>
</dbReference>
<evidence type="ECO:0000313" key="4">
    <source>
        <dbReference type="EMBL" id="WXA41857.1"/>
    </source>
</evidence>
<feature type="chain" id="PRO_5014275212" evidence="1">
    <location>
        <begin position="23"/>
        <end position="191"/>
    </location>
</feature>
<dbReference type="GO" id="GO:0016829">
    <property type="term" value="F:lyase activity"/>
    <property type="evidence" value="ECO:0007669"/>
    <property type="project" value="UniProtKB-KW"/>
</dbReference>
<reference evidence="4" key="2">
    <citation type="submission" date="2024-03" db="EMBL/GenBank/DDBJ databases">
        <title>Complete genome sequence of Sporomusa sphaeroides DSM 2875T isolated from mud of the Leine river and Sporomusa ovata DSM 2662T isolated from sugar beet leaf silage.</title>
        <authorList>
            <person name="Boeer T."/>
            <person name="Lueschen A."/>
            <person name="Daniel R."/>
            <person name="Poehlein A."/>
        </authorList>
    </citation>
    <scope>NUCLEOTIDE SEQUENCE</scope>
    <source>
        <strain evidence="4">DSM 2875</strain>
        <plasmid evidence="4">pSSP59</plasmid>
    </source>
</reference>
<dbReference type="PANTHER" id="PTHR37423">
    <property type="entry name" value="SOLUBLE LYTIC MUREIN TRANSGLYCOSYLASE-RELATED"/>
    <property type="match status" value="1"/>
</dbReference>
<evidence type="ECO:0000313" key="6">
    <source>
        <dbReference type="Proteomes" id="UP000245702"/>
    </source>
</evidence>
<accession>A0A1U7M9Z9</accession>
<dbReference type="SUPFAM" id="SSF53955">
    <property type="entry name" value="Lysozyme-like"/>
    <property type="match status" value="1"/>
</dbReference>
<sequence length="191" mass="21780">MVSRVLMICLVCLFCWGSICFADENEQEDSEVYRYYVVIYNDVLRANPQHGAVWADWSARAIIYFCQKWQVSPLLAAANFHIESNYTMESISKTGARGVAQLMPGTAKMLGITNIDDPMQNIEGGIMYLAQQLDTFRQYGDMRTTYAIAAYNAGPQAIKDYRGLPPYRETINHVERVRVVLERLVLEYNGI</sequence>
<proteinExistence type="predicted"/>
<evidence type="ECO:0000313" key="3">
    <source>
        <dbReference type="EMBL" id="CVK21557.1"/>
    </source>
</evidence>
<dbReference type="InterPro" id="IPR023346">
    <property type="entry name" value="Lysozyme-like_dom_sf"/>
</dbReference>
<dbReference type="Proteomes" id="UP000186950">
    <property type="component" value="Plasmid pSSP59"/>
</dbReference>
<dbReference type="EMBL" id="FCOW01000038">
    <property type="protein sequence ID" value="CVK21557.1"/>
    <property type="molecule type" value="Genomic_DNA"/>
</dbReference>
<feature type="signal peptide" evidence="1">
    <location>
        <begin position="1"/>
        <end position="22"/>
    </location>
</feature>
<dbReference type="KEGG" id="ssph:SPSPH_046690"/>
<keyword evidence="4" id="KW-0614">Plasmid</keyword>
<dbReference type="Proteomes" id="UP000245702">
    <property type="component" value="Unassembled WGS sequence"/>
</dbReference>
<dbReference type="InterPro" id="IPR008258">
    <property type="entry name" value="Transglycosylase_SLT_dom_1"/>
</dbReference>
<keyword evidence="1" id="KW-0732">Signal</keyword>
<evidence type="ECO:0000256" key="1">
    <source>
        <dbReference type="SAM" id="SignalP"/>
    </source>
</evidence>
<dbReference type="PANTHER" id="PTHR37423:SF2">
    <property type="entry name" value="MEMBRANE-BOUND LYTIC MUREIN TRANSGLYCOSYLASE C"/>
    <property type="match status" value="1"/>
</dbReference>
<reference evidence="3 6" key="1">
    <citation type="submission" date="2016-01" db="EMBL/GenBank/DDBJ databases">
        <authorList>
            <person name="Brown R."/>
        </authorList>
    </citation>
    <scope>NUCLEOTIDE SEQUENCE [LARGE SCALE GENOMIC DNA]</scope>
    <source>
        <strain evidence="3">Sporomusa sphaeroides DSM 2875</strain>
    </source>
</reference>
<keyword evidence="6" id="KW-1185">Reference proteome</keyword>
<dbReference type="Gene3D" id="1.10.530.10">
    <property type="match status" value="1"/>
</dbReference>
<feature type="domain" description="Transglycosylase SLT" evidence="2">
    <location>
        <begin position="66"/>
        <end position="165"/>
    </location>
</feature>
<organism evidence="4 5">
    <name type="scientific">Sporomusa sphaeroides DSM 2875</name>
    <dbReference type="NCBI Taxonomy" id="1337886"/>
    <lineage>
        <taxon>Bacteria</taxon>
        <taxon>Bacillati</taxon>
        <taxon>Bacillota</taxon>
        <taxon>Negativicutes</taxon>
        <taxon>Selenomonadales</taxon>
        <taxon>Sporomusaceae</taxon>
        <taxon>Sporomusa</taxon>
    </lineage>
</organism>
<gene>
    <name evidence="4" type="primary">mltF_2</name>
    <name evidence="3" type="synonym">mltF</name>
    <name evidence="4" type="ORF">SPSPH_046690</name>
    <name evidence="3" type="ORF">SSPH_04249</name>
</gene>
<geneLocation type="plasmid" evidence="4 5">
    <name>pSSP59</name>
</geneLocation>
<dbReference type="Pfam" id="PF01464">
    <property type="entry name" value="SLT"/>
    <property type="match status" value="1"/>
</dbReference>
<dbReference type="EC" id="4.2.2.-" evidence="4"/>
<dbReference type="AlphaFoldDB" id="A0A1U7M9Z9"/>
<protein>
    <submittedName>
        <fullName evidence="4">Membrane-bound lytic murein transglycosylase F</fullName>
        <ecNumber evidence="4">4.2.2.-</ecNumber>
    </submittedName>
</protein>
<name>A0A1U7M9Z9_9FIRM</name>
<evidence type="ECO:0000313" key="5">
    <source>
        <dbReference type="Proteomes" id="UP000186950"/>
    </source>
</evidence>
<keyword evidence="4" id="KW-0456">Lyase</keyword>
<dbReference type="EMBL" id="CP146992">
    <property type="protein sequence ID" value="WXA41857.1"/>
    <property type="molecule type" value="Genomic_DNA"/>
</dbReference>